<dbReference type="AlphaFoldDB" id="A0A840C6I4"/>
<feature type="region of interest" description="Disordered" evidence="1">
    <location>
        <begin position="608"/>
        <end position="642"/>
    </location>
</feature>
<evidence type="ECO:0000256" key="1">
    <source>
        <dbReference type="SAM" id="MobiDB-lite"/>
    </source>
</evidence>
<dbReference type="EMBL" id="JACIEQ010000001">
    <property type="protein sequence ID" value="MBB4021484.1"/>
    <property type="molecule type" value="Genomic_DNA"/>
</dbReference>
<proteinExistence type="predicted"/>
<gene>
    <name evidence="2" type="ORF">GGR17_001275</name>
</gene>
<evidence type="ECO:0000313" key="3">
    <source>
        <dbReference type="Proteomes" id="UP000585681"/>
    </source>
</evidence>
<name>A0A840C6I4_9RHOB</name>
<dbReference type="RefSeq" id="WP_054537648.1">
    <property type="nucleotide sequence ID" value="NZ_JACIEQ010000001.1"/>
</dbReference>
<keyword evidence="3" id="KW-1185">Reference proteome</keyword>
<protein>
    <submittedName>
        <fullName evidence="2">Uncharacterized protein</fullName>
    </submittedName>
</protein>
<evidence type="ECO:0000313" key="2">
    <source>
        <dbReference type="EMBL" id="MBB4021484.1"/>
    </source>
</evidence>
<feature type="compositionally biased region" description="Basic and acidic residues" evidence="1">
    <location>
        <begin position="617"/>
        <end position="636"/>
    </location>
</feature>
<accession>A0A840C6I4</accession>
<reference evidence="2" key="1">
    <citation type="submission" date="2020-08" db="EMBL/GenBank/DDBJ databases">
        <title>Genomic Encyclopedia of Type Strains, Phase IV (KMG-IV): sequencing the most valuable type-strain genomes for metagenomic binning, comparative biology and taxonomic classification.</title>
        <authorList>
            <person name="Goeker M."/>
        </authorList>
    </citation>
    <scope>NUCLEOTIDE SEQUENCE [LARGE SCALE GENOMIC DNA]</scope>
    <source>
        <strain evidence="2">DSM 105040</strain>
    </source>
</reference>
<comment type="caution">
    <text evidence="2">The sequence shown here is derived from an EMBL/GenBank/DDBJ whole genome shotgun (WGS) entry which is preliminary data.</text>
</comment>
<organism evidence="2 3">
    <name type="scientific">Actibacterium naphthalenivorans</name>
    <dbReference type="NCBI Taxonomy" id="1614693"/>
    <lineage>
        <taxon>Bacteria</taxon>
        <taxon>Pseudomonadati</taxon>
        <taxon>Pseudomonadota</taxon>
        <taxon>Alphaproteobacteria</taxon>
        <taxon>Rhodobacterales</taxon>
        <taxon>Roseobacteraceae</taxon>
        <taxon>Actibacterium</taxon>
    </lineage>
</organism>
<sequence>MIRLTLAIFTWIMAMPALAETVRVRSGEHAGFSRLVMEFSRPTAWTLDKIADGYLLSLGRKDISFDFSRVFHLIPRTRLSDISVDLASGAVLLKSDCACEAEAFEIKPGRLVIDLKDKPELPVAESPEHPVADEISPTVPISLPAYLGRSAVPFLTAFPGEGLPEAPGPSSPTDPAAGPDMQALLLKALARAAAQGLVHVSTAPDAEPVGAAKPGPSAGDDAHDAAIRVETSIDRDNRLARQMPKTATVKPCLADRHFAFFQTSGALPAPKLIADARGVLIGEFDRVQPEALGRFVRTYLYLGFGAEARNAMQAFDTRLPNADFLADLANIMDGRSAGASTLRGQHGCDGSAALWSVLAQPGLPPGPEINQAAVTAAFSALPPHLRRYLGPGLADRFIDAGEIEVATQIRNAIDRAGADDDPGLALLDSQLDLGKGDVGAAEAALDNVIASNDSHSSEALLQVMQARIGMGQPPRAEDIANAEALVFEHRGSGLGADLARVAILGHALNEDYSAAFSLLLRHPVSSQVQLNSEFALALSEHAPDADFLRFATALVNTPGFSLLEDSAKAVFERFVDLGFPELAGAISGQVQTGAHGPDHTRGLQIARGRSVALPPPDHVERPRPVDAEVERDDAPSQERPSLAGAYALLEQSAAIRAAADGALAIPDSEVSSPE</sequence>
<dbReference type="Proteomes" id="UP000585681">
    <property type="component" value="Unassembled WGS sequence"/>
</dbReference>